<dbReference type="AlphaFoldDB" id="R4WLY1"/>
<dbReference type="Proteomes" id="UP000013966">
    <property type="component" value="Chromosome 1"/>
</dbReference>
<keyword evidence="2" id="KW-1185">Reference proteome</keyword>
<name>R4WLY1_9BURK</name>
<protein>
    <submittedName>
        <fullName evidence="1">Uncharacterized protein</fullName>
    </submittedName>
</protein>
<accession>R4WLY1</accession>
<dbReference type="KEGG" id="buo:BRPE64_ACDS00810"/>
<reference evidence="1 2" key="1">
    <citation type="journal article" date="2013" name="Genome Announc.">
        <title>Complete Genome Sequence of Burkholderia sp. Strain RPE64, Bacterial Symbiont of the Bean Bug Riptortus pedestris.</title>
        <authorList>
            <person name="Shibata T.F."/>
            <person name="Maeda T."/>
            <person name="Nikoh N."/>
            <person name="Yamaguchi K."/>
            <person name="Oshima K."/>
            <person name="Hattori M."/>
            <person name="Nishiyama T."/>
            <person name="Hasebe M."/>
            <person name="Fukatsu T."/>
            <person name="Kikuchi Y."/>
            <person name="Shigenobu S."/>
        </authorList>
    </citation>
    <scope>NUCLEOTIDE SEQUENCE [LARGE SCALE GENOMIC DNA]</scope>
</reference>
<proteinExistence type="predicted"/>
<gene>
    <name evidence="1" type="ORF">BRPE64_ACDS00810</name>
</gene>
<sequence length="47" mass="5472">MALRTIVGAQARLLMPARRAKARNRGLPRERPECHKRCLAYNRTIVR</sequence>
<dbReference type="PATRIC" id="fig|758793.3.peg.83"/>
<evidence type="ECO:0000313" key="1">
    <source>
        <dbReference type="EMBL" id="BAN21835.1"/>
    </source>
</evidence>
<dbReference type="STRING" id="758793.BRPE64_ACDS00810"/>
<dbReference type="HOGENOM" id="CLU_3165515_0_0_4"/>
<evidence type="ECO:0000313" key="2">
    <source>
        <dbReference type="Proteomes" id="UP000013966"/>
    </source>
</evidence>
<reference evidence="1 2" key="2">
    <citation type="journal article" date="2018" name="Int. J. Syst. Evol. Microbiol.">
        <title>Burkholderia insecticola sp. nov., a gut symbiotic bacterium of the bean bug Riptortus pedestris.</title>
        <authorList>
            <person name="Takeshita K."/>
            <person name="Tamaki H."/>
            <person name="Ohbayashi T."/>
            <person name="Meng X.-Y."/>
            <person name="Sone T."/>
            <person name="Mitani Y."/>
            <person name="Peeters C."/>
            <person name="Kikuchi Y."/>
            <person name="Vandamme P."/>
        </authorList>
    </citation>
    <scope>NUCLEOTIDE SEQUENCE [LARGE SCALE GENOMIC DNA]</scope>
    <source>
        <strain evidence="1">RPE64</strain>
    </source>
</reference>
<dbReference type="EMBL" id="AP013058">
    <property type="protein sequence ID" value="BAN21835.1"/>
    <property type="molecule type" value="Genomic_DNA"/>
</dbReference>
<organism evidence="1 2">
    <name type="scientific">Caballeronia insecticola</name>
    <dbReference type="NCBI Taxonomy" id="758793"/>
    <lineage>
        <taxon>Bacteria</taxon>
        <taxon>Pseudomonadati</taxon>
        <taxon>Pseudomonadota</taxon>
        <taxon>Betaproteobacteria</taxon>
        <taxon>Burkholderiales</taxon>
        <taxon>Burkholderiaceae</taxon>
        <taxon>Caballeronia</taxon>
    </lineage>
</organism>